<dbReference type="GO" id="GO:0000179">
    <property type="term" value="F:rRNA (adenine-N6,N6-)-dimethyltransferase activity"/>
    <property type="evidence" value="ECO:0007669"/>
    <property type="project" value="UniProtKB-UniRule"/>
</dbReference>
<keyword evidence="4 5" id="KW-0694">RNA-binding</keyword>
<dbReference type="InterPro" id="IPR029063">
    <property type="entry name" value="SAM-dependent_MTases_sf"/>
</dbReference>
<protein>
    <recommendedName>
        <fullName evidence="6">rRNA adenine N(6)-methyltransferase</fullName>
        <ecNumber evidence="6">2.1.1.-</ecNumber>
    </recommendedName>
</protein>
<comment type="similarity">
    <text evidence="5 6">Belongs to the class I-like SAM-binding methyltransferase superfamily. rRNA adenine N(6)-methyltransferase family.</text>
</comment>
<dbReference type="InterPro" id="IPR001737">
    <property type="entry name" value="KsgA/Erm"/>
</dbReference>
<gene>
    <name evidence="8" type="ORF">ROHU_006170</name>
</gene>
<comment type="caution">
    <text evidence="5">Lacks conserved residue(s) required for the propagation of feature annotation.</text>
</comment>
<evidence type="ECO:0000256" key="3">
    <source>
        <dbReference type="ARBA" id="ARBA00022691"/>
    </source>
</evidence>
<keyword evidence="1 5" id="KW-0489">Methyltransferase</keyword>
<dbReference type="InterPro" id="IPR020598">
    <property type="entry name" value="rRNA_Ade_methylase_Trfase_N"/>
</dbReference>
<evidence type="ECO:0000256" key="6">
    <source>
        <dbReference type="RuleBase" id="RU362106"/>
    </source>
</evidence>
<dbReference type="Gene3D" id="3.40.50.150">
    <property type="entry name" value="Vaccinia Virus protein VP39"/>
    <property type="match status" value="1"/>
</dbReference>
<dbReference type="SUPFAM" id="SSF53335">
    <property type="entry name" value="S-adenosyl-L-methionine-dependent methyltransferases"/>
    <property type="match status" value="1"/>
</dbReference>
<keyword evidence="9" id="KW-1185">Reference proteome</keyword>
<evidence type="ECO:0000313" key="9">
    <source>
        <dbReference type="Proteomes" id="UP000290572"/>
    </source>
</evidence>
<comment type="caution">
    <text evidence="8">The sequence shown here is derived from an EMBL/GenBank/DDBJ whole genome shotgun (WGS) entry which is preliminary data.</text>
</comment>
<accession>A0A498N700</accession>
<dbReference type="AlphaFoldDB" id="A0A498N700"/>
<feature type="domain" description="Ribosomal RNA adenine methylase transferase N-terminal" evidence="7">
    <location>
        <begin position="42"/>
        <end position="199"/>
    </location>
</feature>
<evidence type="ECO:0000256" key="4">
    <source>
        <dbReference type="ARBA" id="ARBA00022884"/>
    </source>
</evidence>
<feature type="binding site" evidence="5">
    <location>
        <position position="83"/>
    </location>
    <ligand>
        <name>S-adenosyl-L-methionine</name>
        <dbReference type="ChEBI" id="CHEBI:59789"/>
    </ligand>
</feature>
<dbReference type="PANTHER" id="PTHR11727">
    <property type="entry name" value="DIMETHYLADENOSINE TRANSFERASE"/>
    <property type="match status" value="1"/>
</dbReference>
<keyword evidence="2 5" id="KW-0808">Transferase</keyword>
<keyword evidence="6" id="KW-0698">rRNA processing</keyword>
<dbReference type="GO" id="GO:0005759">
    <property type="term" value="C:mitochondrial matrix"/>
    <property type="evidence" value="ECO:0007669"/>
    <property type="project" value="TreeGrafter"/>
</dbReference>
<dbReference type="EC" id="2.1.1.-" evidence="6"/>
<reference evidence="8 9" key="1">
    <citation type="submission" date="2018-03" db="EMBL/GenBank/DDBJ databases">
        <title>Draft genome sequence of Rohu Carp (Labeo rohita).</title>
        <authorList>
            <person name="Das P."/>
            <person name="Kushwaha B."/>
            <person name="Joshi C.G."/>
            <person name="Kumar D."/>
            <person name="Nagpure N.S."/>
            <person name="Sahoo L."/>
            <person name="Das S.P."/>
            <person name="Bit A."/>
            <person name="Patnaik S."/>
            <person name="Meher P.K."/>
            <person name="Jayasankar P."/>
            <person name="Koringa P.G."/>
            <person name="Patel N.V."/>
            <person name="Hinsu A.T."/>
            <person name="Kumar R."/>
            <person name="Pandey M."/>
            <person name="Agarwal S."/>
            <person name="Srivastava S."/>
            <person name="Singh M."/>
            <person name="Iquebal M.A."/>
            <person name="Jaiswal S."/>
            <person name="Angadi U.B."/>
            <person name="Kumar N."/>
            <person name="Raza M."/>
            <person name="Shah T.M."/>
            <person name="Rai A."/>
            <person name="Jena J.K."/>
        </authorList>
    </citation>
    <scope>NUCLEOTIDE SEQUENCE [LARGE SCALE GENOMIC DNA]</scope>
    <source>
        <strain evidence="8">DASCIFA01</strain>
        <tissue evidence="8">Testis</tissue>
    </source>
</reference>
<dbReference type="STRING" id="84645.A0A498N700"/>
<dbReference type="InterPro" id="IPR045663">
    <property type="entry name" value="ORC3_ins"/>
</dbReference>
<evidence type="ECO:0000313" key="8">
    <source>
        <dbReference type="EMBL" id="RXN24407.1"/>
    </source>
</evidence>
<evidence type="ECO:0007829" key="10">
    <source>
        <dbReference type="PeptideAtlas" id="A0A498N700"/>
    </source>
</evidence>
<dbReference type="PANTHER" id="PTHR11727:SF17">
    <property type="entry name" value="DIMETHYLADENOSINE TRANSFERASE 1, MITOCHONDRIAL"/>
    <property type="match status" value="1"/>
</dbReference>
<dbReference type="Pfam" id="PF19675">
    <property type="entry name" value="ORC3_ins"/>
    <property type="match status" value="1"/>
</dbReference>
<dbReference type="EMBL" id="QBIY01012540">
    <property type="protein sequence ID" value="RXN24407.1"/>
    <property type="molecule type" value="Genomic_DNA"/>
</dbReference>
<dbReference type="Proteomes" id="UP000290572">
    <property type="component" value="Unassembled WGS sequence"/>
</dbReference>
<evidence type="ECO:0000259" key="7">
    <source>
        <dbReference type="SMART" id="SM00650"/>
    </source>
</evidence>
<dbReference type="Pfam" id="PF00398">
    <property type="entry name" value="RrnaAD"/>
    <property type="match status" value="1"/>
</dbReference>
<keyword evidence="3 5" id="KW-0949">S-adenosyl-L-methionine</keyword>
<dbReference type="SMART" id="SM00650">
    <property type="entry name" value="rADc"/>
    <property type="match status" value="1"/>
</dbReference>
<organism evidence="8 9">
    <name type="scientific">Labeo rohita</name>
    <name type="common">Indian major carp</name>
    <name type="synonym">Cyprinus rohita</name>
    <dbReference type="NCBI Taxonomy" id="84645"/>
    <lineage>
        <taxon>Eukaryota</taxon>
        <taxon>Metazoa</taxon>
        <taxon>Chordata</taxon>
        <taxon>Craniata</taxon>
        <taxon>Vertebrata</taxon>
        <taxon>Euteleostomi</taxon>
        <taxon>Actinopterygii</taxon>
        <taxon>Neopterygii</taxon>
        <taxon>Teleostei</taxon>
        <taxon>Ostariophysi</taxon>
        <taxon>Cypriniformes</taxon>
        <taxon>Cyprinidae</taxon>
        <taxon>Labeoninae</taxon>
        <taxon>Labeonini</taxon>
        <taxon>Labeo</taxon>
    </lineage>
</organism>
<feature type="binding site" evidence="5">
    <location>
        <position position="1"/>
    </location>
    <ligand>
        <name>S-adenosyl-L-methionine</name>
        <dbReference type="ChEBI" id="CHEBI:59789"/>
    </ligand>
</feature>
<evidence type="ECO:0000256" key="2">
    <source>
        <dbReference type="ARBA" id="ARBA00022679"/>
    </source>
</evidence>
<dbReference type="GO" id="GO:0034246">
    <property type="term" value="F:mitochondrial transcription factor activity"/>
    <property type="evidence" value="ECO:0007669"/>
    <property type="project" value="TreeGrafter"/>
</dbReference>
<keyword evidence="10" id="KW-1267">Proteomics identification</keyword>
<evidence type="ECO:0000256" key="1">
    <source>
        <dbReference type="ARBA" id="ARBA00022603"/>
    </source>
</evidence>
<evidence type="ECO:0000256" key="5">
    <source>
        <dbReference type="PROSITE-ProRule" id="PRU01026"/>
    </source>
</evidence>
<dbReference type="GO" id="GO:0003723">
    <property type="term" value="F:RNA binding"/>
    <property type="evidence" value="ECO:0007669"/>
    <property type="project" value="UniProtKB-UniRule"/>
</dbReference>
<dbReference type="PROSITE" id="PS51689">
    <property type="entry name" value="SAM_RNA_A_N6_MT"/>
    <property type="match status" value="1"/>
</dbReference>
<dbReference type="GO" id="GO:0006391">
    <property type="term" value="P:transcription initiation at mitochondrial promoter"/>
    <property type="evidence" value="ECO:0007669"/>
    <property type="project" value="TreeGrafter"/>
</dbReference>
<feature type="binding site" evidence="5">
    <location>
        <position position="113"/>
    </location>
    <ligand>
        <name>S-adenosyl-L-methionine</name>
        <dbReference type="ChEBI" id="CHEBI:59789"/>
    </ligand>
</feature>
<name>A0A498N700_LABRO</name>
<proteinExistence type="evidence at protein level"/>
<sequence>MNPFEVLRSQVIEFIDSLVREYLTPAELQPLNEVCYYSSSGVLRQRLNVTPRTSIQAALSHPFYYLQLLSEAAPGRMRIAHGDILTYRLERGFPAHIAKAWEDAPPNLHIIGNLPFSVSTPLIIKWLEQISNRTGCFMFGRTRLTLTFQKEVAERLTASTGSRQRSRLSVMAQYLCTVKNCFTIPGCAFVPKPNVSKTKLLHVCCLLIVFSSSEVVSRVGTLPSERKDDAEAWSPDTNPLLLAGVIYDSLQLITDRTTIP</sequence>